<comment type="similarity">
    <text evidence="1">Belongs to the heat shock protein 70 family.</text>
</comment>
<dbReference type="Gene3D" id="3.30.420.40">
    <property type="match status" value="1"/>
</dbReference>
<proteinExistence type="inferred from homology"/>
<dbReference type="AlphaFoldDB" id="A0A914YI47"/>
<dbReference type="WBParaSite" id="PSU_v2.g18483.t1">
    <property type="protein sequence ID" value="PSU_v2.g18483.t1"/>
    <property type="gene ID" value="PSU_v2.g18483"/>
</dbReference>
<evidence type="ECO:0000256" key="4">
    <source>
        <dbReference type="SAM" id="Phobius"/>
    </source>
</evidence>
<dbReference type="Pfam" id="PF00012">
    <property type="entry name" value="HSP70"/>
    <property type="match status" value="1"/>
</dbReference>
<dbReference type="GO" id="GO:0006950">
    <property type="term" value="P:response to stress"/>
    <property type="evidence" value="ECO:0007669"/>
    <property type="project" value="UniProtKB-ARBA"/>
</dbReference>
<evidence type="ECO:0000256" key="1">
    <source>
        <dbReference type="ARBA" id="ARBA00007381"/>
    </source>
</evidence>
<reference evidence="6" key="1">
    <citation type="submission" date="2022-11" db="UniProtKB">
        <authorList>
            <consortium name="WormBaseParasite"/>
        </authorList>
    </citation>
    <scope>IDENTIFICATION</scope>
</reference>
<dbReference type="SUPFAM" id="SSF53067">
    <property type="entry name" value="Actin-like ATPase domain"/>
    <property type="match status" value="1"/>
</dbReference>
<evidence type="ECO:0000313" key="6">
    <source>
        <dbReference type="WBParaSite" id="PSU_v2.g18483.t1"/>
    </source>
</evidence>
<feature type="transmembrane region" description="Helical" evidence="4">
    <location>
        <begin position="160"/>
        <end position="183"/>
    </location>
</feature>
<keyword evidence="3" id="KW-0067">ATP-binding</keyword>
<dbReference type="PROSITE" id="PS00297">
    <property type="entry name" value="HSP70_1"/>
    <property type="match status" value="1"/>
</dbReference>
<dbReference type="GO" id="GO:0140662">
    <property type="term" value="F:ATP-dependent protein folding chaperone"/>
    <property type="evidence" value="ECO:0007669"/>
    <property type="project" value="InterPro"/>
</dbReference>
<keyword evidence="4" id="KW-0472">Membrane</keyword>
<organism evidence="5 6">
    <name type="scientific">Panagrolaimus superbus</name>
    <dbReference type="NCBI Taxonomy" id="310955"/>
    <lineage>
        <taxon>Eukaryota</taxon>
        <taxon>Metazoa</taxon>
        <taxon>Ecdysozoa</taxon>
        <taxon>Nematoda</taxon>
        <taxon>Chromadorea</taxon>
        <taxon>Rhabditida</taxon>
        <taxon>Tylenchina</taxon>
        <taxon>Panagrolaimomorpha</taxon>
        <taxon>Panagrolaimoidea</taxon>
        <taxon>Panagrolaimidae</taxon>
        <taxon>Panagrolaimus</taxon>
    </lineage>
</organism>
<dbReference type="PANTHER" id="PTHR19375">
    <property type="entry name" value="HEAT SHOCK PROTEIN 70KDA"/>
    <property type="match status" value="1"/>
</dbReference>
<dbReference type="FunFam" id="3.30.30.30:FF:000001">
    <property type="entry name" value="heat shock 70 kDa protein-like"/>
    <property type="match status" value="1"/>
</dbReference>
<keyword evidence="2" id="KW-0547">Nucleotide-binding</keyword>
<name>A0A914YI47_9BILA</name>
<evidence type="ECO:0000256" key="2">
    <source>
        <dbReference type="ARBA" id="ARBA00022741"/>
    </source>
</evidence>
<evidence type="ECO:0000256" key="3">
    <source>
        <dbReference type="ARBA" id="ARBA00022840"/>
    </source>
</evidence>
<sequence>MPNAIGIDLGTSSSCVGIFQNGKVKIIRNDYGSFITPSYVAFDGMECTVGDKAKNKLALNHSNTVFAIHRLVDRKFNDPSVQSDMTNWPFKVVSSNDDYAKVELQFENKRKAFFPEEILVLIIKYLKETAEKALSDCVDDAVISVPATFNFSQRQVVKDAAALAGKMFVMFCSLIWAGALAIFQS</sequence>
<protein>
    <submittedName>
        <fullName evidence="6">Heat shock protein 70</fullName>
    </submittedName>
</protein>
<dbReference type="Proteomes" id="UP000887577">
    <property type="component" value="Unplaced"/>
</dbReference>
<dbReference type="GO" id="GO:0005524">
    <property type="term" value="F:ATP binding"/>
    <property type="evidence" value="ECO:0007669"/>
    <property type="project" value="UniProtKB-KW"/>
</dbReference>
<accession>A0A914YI47</accession>
<dbReference type="InterPro" id="IPR013126">
    <property type="entry name" value="Hsp_70_fam"/>
</dbReference>
<keyword evidence="4" id="KW-1133">Transmembrane helix</keyword>
<evidence type="ECO:0000313" key="5">
    <source>
        <dbReference type="Proteomes" id="UP000887577"/>
    </source>
</evidence>
<keyword evidence="5" id="KW-1185">Reference proteome</keyword>
<dbReference type="InterPro" id="IPR043129">
    <property type="entry name" value="ATPase_NBD"/>
</dbReference>
<keyword evidence="4" id="KW-0812">Transmembrane</keyword>
<dbReference type="PRINTS" id="PR00301">
    <property type="entry name" value="HEATSHOCK70"/>
</dbReference>
<dbReference type="InterPro" id="IPR018181">
    <property type="entry name" value="Heat_shock_70_CS"/>
</dbReference>